<proteinExistence type="predicted"/>
<dbReference type="Proteomes" id="UP000823674">
    <property type="component" value="Chromosome A01"/>
</dbReference>
<sequence length="198" mass="23178">MLKVVWTTSKFLIKWYSSSTNLKSFEHFWICRFFRSGFHGSLLMKSPFHNRSERFGFSDLEVFWDDLPVSRLDFLESSGKVVWTSCKVVWTSCKVVWTFWKPSGLPGSLLTKFSSISSGVQSCLCRGMIYNSFGRRGRLQSKYSRLLKYKSSGQRRDDLQFSRPSDDLLVSRLLPDDFPCKSSDAQIWKKIRFNTLNW</sequence>
<protein>
    <submittedName>
        <fullName evidence="1">Uncharacterized protein</fullName>
    </submittedName>
</protein>
<dbReference type="EMBL" id="JADBGQ010000001">
    <property type="protein sequence ID" value="KAG5414785.1"/>
    <property type="molecule type" value="Genomic_DNA"/>
</dbReference>
<name>A0ABQ7NVC4_BRACM</name>
<organism evidence="1 2">
    <name type="scientific">Brassica rapa subsp. trilocularis</name>
    <dbReference type="NCBI Taxonomy" id="1813537"/>
    <lineage>
        <taxon>Eukaryota</taxon>
        <taxon>Viridiplantae</taxon>
        <taxon>Streptophyta</taxon>
        <taxon>Embryophyta</taxon>
        <taxon>Tracheophyta</taxon>
        <taxon>Spermatophyta</taxon>
        <taxon>Magnoliopsida</taxon>
        <taxon>eudicotyledons</taxon>
        <taxon>Gunneridae</taxon>
        <taxon>Pentapetalae</taxon>
        <taxon>rosids</taxon>
        <taxon>malvids</taxon>
        <taxon>Brassicales</taxon>
        <taxon>Brassicaceae</taxon>
        <taxon>Brassiceae</taxon>
        <taxon>Brassica</taxon>
    </lineage>
</organism>
<keyword evidence="2" id="KW-1185">Reference proteome</keyword>
<comment type="caution">
    <text evidence="1">The sequence shown here is derived from an EMBL/GenBank/DDBJ whole genome shotgun (WGS) entry which is preliminary data.</text>
</comment>
<evidence type="ECO:0000313" key="2">
    <source>
        <dbReference type="Proteomes" id="UP000823674"/>
    </source>
</evidence>
<reference evidence="1 2" key="1">
    <citation type="submission" date="2021-03" db="EMBL/GenBank/DDBJ databases">
        <authorList>
            <person name="King G.J."/>
            <person name="Bancroft I."/>
            <person name="Baten A."/>
            <person name="Bloomfield J."/>
            <person name="Borpatragohain P."/>
            <person name="He Z."/>
            <person name="Irish N."/>
            <person name="Irwin J."/>
            <person name="Liu K."/>
            <person name="Mauleon R.P."/>
            <person name="Moore J."/>
            <person name="Morris R."/>
            <person name="Ostergaard L."/>
            <person name="Wang B."/>
            <person name="Wells R."/>
        </authorList>
    </citation>
    <scope>NUCLEOTIDE SEQUENCE [LARGE SCALE GENOMIC DNA]</scope>
    <source>
        <strain evidence="1">R-o-18</strain>
        <tissue evidence="1">Leaf</tissue>
    </source>
</reference>
<evidence type="ECO:0000313" key="1">
    <source>
        <dbReference type="EMBL" id="KAG5414785.1"/>
    </source>
</evidence>
<accession>A0ABQ7NVC4</accession>
<gene>
    <name evidence="1" type="primary">A01g505470.1_BraROA</name>
    <name evidence="1" type="ORF">IGI04_002352</name>
</gene>